<protein>
    <submittedName>
        <fullName evidence="1">Uncharacterized protein</fullName>
    </submittedName>
</protein>
<sequence length="72" mass="8139">MTHVGIIIQDHYCNGFRNTKEDLSGSIIEAEGRDWIVLRTSEGNPIVIDFSKHLIKKEDLIASWSIAKQKTA</sequence>
<comment type="caution">
    <text evidence="1">The sequence shown here is derived from an EMBL/GenBank/DDBJ whole genome shotgun (WGS) entry which is preliminary data.</text>
</comment>
<name>A0ABR9AML5_9BACT</name>
<reference evidence="1 2" key="1">
    <citation type="submission" date="2020-09" db="EMBL/GenBank/DDBJ databases">
        <title>Echinicola sp. CAU 1574 isolated from sand of Sido Beach.</title>
        <authorList>
            <person name="Kim W."/>
        </authorList>
    </citation>
    <scope>NUCLEOTIDE SEQUENCE [LARGE SCALE GENOMIC DNA]</scope>
    <source>
        <strain evidence="1 2">CAU 1574</strain>
    </source>
</reference>
<dbReference type="Proteomes" id="UP000647133">
    <property type="component" value="Unassembled WGS sequence"/>
</dbReference>
<proteinExistence type="predicted"/>
<evidence type="ECO:0000313" key="2">
    <source>
        <dbReference type="Proteomes" id="UP000647133"/>
    </source>
</evidence>
<keyword evidence="2" id="KW-1185">Reference proteome</keyword>
<dbReference type="EMBL" id="JACYTQ010000003">
    <property type="protein sequence ID" value="MBD8489140.1"/>
    <property type="molecule type" value="Genomic_DNA"/>
</dbReference>
<evidence type="ECO:0000313" key="1">
    <source>
        <dbReference type="EMBL" id="MBD8489140.1"/>
    </source>
</evidence>
<accession>A0ABR9AML5</accession>
<dbReference type="RefSeq" id="WP_192010028.1">
    <property type="nucleotide sequence ID" value="NZ_JACYTQ010000003.1"/>
</dbReference>
<gene>
    <name evidence="1" type="ORF">IFO69_10325</name>
</gene>
<organism evidence="1 2">
    <name type="scientific">Echinicola arenosa</name>
    <dbReference type="NCBI Taxonomy" id="2774144"/>
    <lineage>
        <taxon>Bacteria</taxon>
        <taxon>Pseudomonadati</taxon>
        <taxon>Bacteroidota</taxon>
        <taxon>Cytophagia</taxon>
        <taxon>Cytophagales</taxon>
        <taxon>Cyclobacteriaceae</taxon>
        <taxon>Echinicola</taxon>
    </lineage>
</organism>